<feature type="transmembrane region" description="Helical" evidence="1">
    <location>
        <begin position="14"/>
        <end position="37"/>
    </location>
</feature>
<reference evidence="2 3" key="1">
    <citation type="submission" date="2020-01" db="EMBL/GenBank/DDBJ databases">
        <title>Muriicola jejuensis KCTC 22299.</title>
        <authorList>
            <person name="Wang G."/>
        </authorList>
    </citation>
    <scope>NUCLEOTIDE SEQUENCE [LARGE SCALE GENOMIC DNA]</scope>
    <source>
        <strain evidence="2 3">KCTC 22299</strain>
    </source>
</reference>
<evidence type="ECO:0000313" key="3">
    <source>
        <dbReference type="Proteomes" id="UP000468443"/>
    </source>
</evidence>
<comment type="caution">
    <text evidence="2">The sequence shown here is derived from an EMBL/GenBank/DDBJ whole genome shotgun (WGS) entry which is preliminary data.</text>
</comment>
<proteinExistence type="predicted"/>
<feature type="transmembrane region" description="Helical" evidence="1">
    <location>
        <begin position="136"/>
        <end position="154"/>
    </location>
</feature>
<dbReference type="Proteomes" id="UP000468443">
    <property type="component" value="Unassembled WGS sequence"/>
</dbReference>
<name>A0A6P0UDN2_9FLAO</name>
<dbReference type="RefSeq" id="WP_163692053.1">
    <property type="nucleotide sequence ID" value="NZ_FXTW01000001.1"/>
</dbReference>
<organism evidence="2 3">
    <name type="scientific">Muriicola jejuensis</name>
    <dbReference type="NCBI Taxonomy" id="504488"/>
    <lineage>
        <taxon>Bacteria</taxon>
        <taxon>Pseudomonadati</taxon>
        <taxon>Bacteroidota</taxon>
        <taxon>Flavobacteriia</taxon>
        <taxon>Flavobacteriales</taxon>
        <taxon>Flavobacteriaceae</taxon>
        <taxon>Muriicola</taxon>
    </lineage>
</organism>
<dbReference type="EMBL" id="JAABOP010000001">
    <property type="protein sequence ID" value="NER10029.1"/>
    <property type="molecule type" value="Genomic_DNA"/>
</dbReference>
<gene>
    <name evidence="2" type="ORF">GWK09_05850</name>
</gene>
<keyword evidence="1" id="KW-0472">Membrane</keyword>
<feature type="transmembrane region" description="Helical" evidence="1">
    <location>
        <begin position="49"/>
        <end position="70"/>
    </location>
</feature>
<sequence>MLDIKENLGTIQEAFIYTMVTVFLSLLPFIILYALIYFSGLDLPRLLEIIGRGELIIVCVSIGAGIIYTLVNTNRQSKVPLFHLAFWVTLGFIVIGVAIYAAELRSYYLEGLMELNDNTGLEASNKSMGFNRITKFSKYFLVWIFITLLYSRFFDKRNPTSLVRSRNRDEDDLFKKVTPSN</sequence>
<keyword evidence="3" id="KW-1185">Reference proteome</keyword>
<evidence type="ECO:0000313" key="2">
    <source>
        <dbReference type="EMBL" id="NER10029.1"/>
    </source>
</evidence>
<keyword evidence="1" id="KW-1133">Transmembrane helix</keyword>
<protein>
    <submittedName>
        <fullName evidence="2">Uncharacterized protein</fullName>
    </submittedName>
</protein>
<feature type="transmembrane region" description="Helical" evidence="1">
    <location>
        <begin position="82"/>
        <end position="102"/>
    </location>
</feature>
<keyword evidence="1" id="KW-0812">Transmembrane</keyword>
<evidence type="ECO:0000256" key="1">
    <source>
        <dbReference type="SAM" id="Phobius"/>
    </source>
</evidence>
<dbReference type="AlphaFoldDB" id="A0A6P0UDN2"/>
<accession>A0A6P0UDN2</accession>